<dbReference type="Pfam" id="PF03824">
    <property type="entry name" value="NicO"/>
    <property type="match status" value="1"/>
</dbReference>
<evidence type="ECO:0000256" key="8">
    <source>
        <dbReference type="RuleBase" id="RU362101"/>
    </source>
</evidence>
<evidence type="ECO:0000256" key="4">
    <source>
        <dbReference type="ARBA" id="ARBA00022596"/>
    </source>
</evidence>
<dbReference type="Proteomes" id="UP000256572">
    <property type="component" value="Chromosome"/>
</dbReference>
<comment type="similarity">
    <text evidence="2 8">Belongs to the NiCoT transporter (TC 2.A.52) family.</text>
</comment>
<reference evidence="9 10" key="1">
    <citation type="submission" date="2017-09" db="EMBL/GenBank/DDBJ databases">
        <authorList>
            <person name="Kim K.H."/>
            <person name="Chun B.H."/>
            <person name="Han G.S."/>
            <person name="Hyun S.G."/>
            <person name="Jeon C.O."/>
        </authorList>
    </citation>
    <scope>NUCLEOTIDE SEQUENCE [LARGE SCALE GENOMIC DNA]</scope>
    <source>
        <strain evidence="9 10">SH</strain>
    </source>
</reference>
<keyword evidence="4" id="KW-0533">Nickel</keyword>
<dbReference type="PANTHER" id="PTHR31611:SF0">
    <property type="entry name" value="HIGH-AFFINITY NICKEL TRANSPORT PROTEIN NIC1"/>
    <property type="match status" value="1"/>
</dbReference>
<accession>A0AAN1PG30</accession>
<dbReference type="InterPro" id="IPR011541">
    <property type="entry name" value="Ni/Co_transpt_high_affinity"/>
</dbReference>
<evidence type="ECO:0000256" key="7">
    <source>
        <dbReference type="ARBA" id="ARBA00023136"/>
    </source>
</evidence>
<dbReference type="AlphaFoldDB" id="A0AAN1PG30"/>
<keyword evidence="7 8" id="KW-0472">Membrane</keyword>
<dbReference type="EMBL" id="CP023189">
    <property type="protein sequence ID" value="AXM99476.1"/>
    <property type="molecule type" value="Genomic_DNA"/>
</dbReference>
<feature type="transmembrane region" description="Helical" evidence="8">
    <location>
        <begin position="87"/>
        <end position="108"/>
    </location>
</feature>
<evidence type="ECO:0000256" key="2">
    <source>
        <dbReference type="ARBA" id="ARBA00010892"/>
    </source>
</evidence>
<protein>
    <recommendedName>
        <fullName evidence="8">Nickel/cobalt efflux system</fullName>
    </recommendedName>
</protein>
<feature type="transmembrane region" description="Helical" evidence="8">
    <location>
        <begin position="227"/>
        <end position="250"/>
    </location>
</feature>
<dbReference type="GO" id="GO:0015099">
    <property type="term" value="F:nickel cation transmembrane transporter activity"/>
    <property type="evidence" value="ECO:0007669"/>
    <property type="project" value="UniProtKB-UniRule"/>
</dbReference>
<feature type="transmembrane region" description="Helical" evidence="8">
    <location>
        <begin position="200"/>
        <end position="221"/>
    </location>
</feature>
<feature type="transmembrane region" description="Helical" evidence="8">
    <location>
        <begin position="20"/>
        <end position="42"/>
    </location>
</feature>
<keyword evidence="6 8" id="KW-1133">Transmembrane helix</keyword>
<keyword evidence="3 8" id="KW-0813">Transport</keyword>
<evidence type="ECO:0000313" key="9">
    <source>
        <dbReference type="EMBL" id="AXM99476.1"/>
    </source>
</evidence>
<evidence type="ECO:0000256" key="6">
    <source>
        <dbReference type="ARBA" id="ARBA00022989"/>
    </source>
</evidence>
<keyword evidence="5 8" id="KW-0812">Transmembrane</keyword>
<proteinExistence type="inferred from homology"/>
<feature type="transmembrane region" description="Helical" evidence="8">
    <location>
        <begin position="317"/>
        <end position="339"/>
    </location>
</feature>
<dbReference type="GO" id="GO:0005886">
    <property type="term" value="C:plasma membrane"/>
    <property type="evidence" value="ECO:0007669"/>
    <property type="project" value="UniProtKB-SubCell"/>
</dbReference>
<comment type="subcellular location">
    <subcellularLocation>
        <location evidence="8">Cell membrane</location>
        <topology evidence="8">Multi-pass membrane protein</topology>
    </subcellularLocation>
    <subcellularLocation>
        <location evidence="1">Endomembrane system</location>
        <topology evidence="1">Multi-pass membrane protein</topology>
    </subcellularLocation>
</comment>
<evidence type="ECO:0000256" key="1">
    <source>
        <dbReference type="ARBA" id="ARBA00004127"/>
    </source>
</evidence>
<dbReference type="RefSeq" id="WP_089179647.1">
    <property type="nucleotide sequence ID" value="NZ_CP023189.1"/>
</dbReference>
<dbReference type="GO" id="GO:0012505">
    <property type="term" value="C:endomembrane system"/>
    <property type="evidence" value="ECO:0007669"/>
    <property type="project" value="UniProtKB-SubCell"/>
</dbReference>
<dbReference type="InterPro" id="IPR004688">
    <property type="entry name" value="Ni/Co_transpt"/>
</dbReference>
<evidence type="ECO:0000256" key="5">
    <source>
        <dbReference type="ARBA" id="ARBA00022692"/>
    </source>
</evidence>
<organism evidence="9 10">
    <name type="scientific">Acetobacter pomorum</name>
    <dbReference type="NCBI Taxonomy" id="65959"/>
    <lineage>
        <taxon>Bacteria</taxon>
        <taxon>Pseudomonadati</taxon>
        <taxon>Pseudomonadota</taxon>
        <taxon>Alphaproteobacteria</taxon>
        <taxon>Acetobacterales</taxon>
        <taxon>Acetobacteraceae</taxon>
        <taxon>Acetobacter</taxon>
    </lineage>
</organism>
<evidence type="ECO:0000256" key="3">
    <source>
        <dbReference type="ARBA" id="ARBA00022448"/>
    </source>
</evidence>
<name>A0AAN1PG30_9PROT</name>
<sequence>MRRILCYNFNATAENVTWKAIGLFTILGGFNIATWLWASIAFRYSPSLLSMAFVAYSLGLRHAVDADHIAAIDNITRKLMQEGKQPLSVGLFFSLGHSSVVVIASILVAATATTFTQKLHVIQKFGEIIGPMTSIVFLIFVAIMNIVIFYNLYQNFCYAKSGNISHQEDIQIFLNKGGLLTRFLKPLFGLIHKTWHMYPLGFLFGLGFDTATEVGLLSLSASQASHGMTLCSILVFPALFTAGMSLVDTLDGVLMLRAYGWAFVEPVRKFYYNMLLTVVSIVIALLISAIEALELIRNHLGPEYALWNWCETLSENFGILGCVIIAIFMTCWGVSAVMINHKEI</sequence>
<feature type="transmembrane region" description="Helical" evidence="8">
    <location>
        <begin position="270"/>
        <end position="290"/>
    </location>
</feature>
<evidence type="ECO:0000313" key="10">
    <source>
        <dbReference type="Proteomes" id="UP000256572"/>
    </source>
</evidence>
<dbReference type="PANTHER" id="PTHR31611">
    <property type="entry name" value="HIGH-AFFINITY NICKEL TRANSPORT PROTEIN NIC1"/>
    <property type="match status" value="1"/>
</dbReference>
<reference evidence="9 10" key="2">
    <citation type="submission" date="2018-08" db="EMBL/GenBank/DDBJ databases">
        <title>Acetobacter oryzifermentans sp. nov., isolated from Korea traditional vinegar and reclassification of Acetobacter pasteurianus subsp. ascendens (Henneberg 1898) as Acetobacter ascendens comb. nov.</title>
        <authorList>
            <person name="Cho G.Y."/>
            <person name="Lee S.H."/>
        </authorList>
    </citation>
    <scope>NUCLEOTIDE SEQUENCE [LARGE SCALE GENOMIC DNA]</scope>
    <source>
        <strain evidence="9 10">SH</strain>
    </source>
</reference>
<feature type="transmembrane region" description="Helical" evidence="8">
    <location>
        <begin position="128"/>
        <end position="153"/>
    </location>
</feature>
<dbReference type="NCBIfam" id="TIGR00802">
    <property type="entry name" value="nico"/>
    <property type="match status" value="1"/>
</dbReference>
<gene>
    <name evidence="9" type="ORF">CJF59_01970</name>
</gene>